<dbReference type="PANTHER" id="PTHR30411">
    <property type="entry name" value="CYTOPLASMIC PROTEIN"/>
    <property type="match status" value="1"/>
</dbReference>
<evidence type="ECO:0000256" key="4">
    <source>
        <dbReference type="PIRNR" id="PIRNR006181"/>
    </source>
</evidence>
<dbReference type="SUPFAM" id="SSF55826">
    <property type="entry name" value="YbaK/ProRS associated domain"/>
    <property type="match status" value="1"/>
</dbReference>
<proteinExistence type="inferred from homology"/>
<dbReference type="EMBL" id="PRLA01000004">
    <property type="protein sequence ID" value="RAW50274.1"/>
    <property type="molecule type" value="Genomic_DNA"/>
</dbReference>
<dbReference type="InterPro" id="IPR036754">
    <property type="entry name" value="YbaK/aa-tRNA-synt-asso_dom_sf"/>
</dbReference>
<dbReference type="EC" id="4.2.-.-" evidence="4"/>
<protein>
    <recommendedName>
        <fullName evidence="4">Cys-tRNA(Pro)/Cys-tRNA(Cys) deacylase</fullName>
        <ecNumber evidence="4">4.2.-.-</ecNumber>
    </recommendedName>
</protein>
<dbReference type="AlphaFoldDB" id="A0A1Q6QDQ7"/>
<dbReference type="NCBIfam" id="TIGR00011">
    <property type="entry name" value="YbaK_EbsC"/>
    <property type="match status" value="1"/>
</dbReference>
<dbReference type="GO" id="GO:0016829">
    <property type="term" value="F:lyase activity"/>
    <property type="evidence" value="ECO:0007669"/>
    <property type="project" value="UniProtKB-KW"/>
</dbReference>
<dbReference type="Gene3D" id="3.90.960.10">
    <property type="entry name" value="YbaK/aminoacyl-tRNA synthetase-associated domain"/>
    <property type="match status" value="1"/>
</dbReference>
<dbReference type="EMBL" id="QVER01000002">
    <property type="protein sequence ID" value="RGB93184.1"/>
    <property type="molecule type" value="Genomic_DNA"/>
</dbReference>
<dbReference type="Proteomes" id="UP000811365">
    <property type="component" value="Unassembled WGS sequence"/>
</dbReference>
<gene>
    <name evidence="8" type="primary">ybaK</name>
    <name evidence="7" type="ORF">C4N27_07030</name>
    <name evidence="8" type="ORF">DWZ46_02245</name>
    <name evidence="6" type="ORF">KH315_08785</name>
</gene>
<dbReference type="Proteomes" id="UP000250997">
    <property type="component" value="Unassembled WGS sequence"/>
</dbReference>
<evidence type="ECO:0000256" key="1">
    <source>
        <dbReference type="ARBA" id="ARBA00009798"/>
    </source>
</evidence>
<dbReference type="CDD" id="cd00002">
    <property type="entry name" value="YbaK_deacylase"/>
    <property type="match status" value="1"/>
</dbReference>
<evidence type="ECO:0000313" key="7">
    <source>
        <dbReference type="EMBL" id="RAW50274.1"/>
    </source>
</evidence>
<dbReference type="InterPro" id="IPR007214">
    <property type="entry name" value="YbaK/aa-tRNA-synth-assoc-dom"/>
</dbReference>
<dbReference type="RefSeq" id="WP_158387997.1">
    <property type="nucleotide sequence ID" value="NZ_CABHNO010000007.1"/>
</dbReference>
<dbReference type="InterPro" id="IPR004369">
    <property type="entry name" value="Prolyl-tRNA_editing_YbaK/EbsC"/>
</dbReference>
<keyword evidence="2 4" id="KW-0648">Protein biosynthesis</keyword>
<dbReference type="PIRSF" id="PIRSF006181">
    <property type="entry name" value="EbsC_YbaK"/>
    <property type="match status" value="1"/>
</dbReference>
<dbReference type="GO" id="GO:0002161">
    <property type="term" value="F:aminoacyl-tRNA deacylase activity"/>
    <property type="evidence" value="ECO:0007669"/>
    <property type="project" value="InterPro"/>
</dbReference>
<dbReference type="GO" id="GO:0006412">
    <property type="term" value="P:translation"/>
    <property type="evidence" value="ECO:0007669"/>
    <property type="project" value="UniProtKB-KW"/>
</dbReference>
<comment type="caution">
    <text evidence="8">The sequence shown here is derived from an EMBL/GenBank/DDBJ whole genome shotgun (WGS) entry which is preliminary data.</text>
</comment>
<evidence type="ECO:0000259" key="5">
    <source>
        <dbReference type="Pfam" id="PF04073"/>
    </source>
</evidence>
<evidence type="ECO:0000313" key="9">
    <source>
        <dbReference type="Proteomes" id="UP000250997"/>
    </source>
</evidence>
<dbReference type="Proteomes" id="UP000260991">
    <property type="component" value="Unassembled WGS sequence"/>
</dbReference>
<dbReference type="EMBL" id="JAGZYH010000030">
    <property type="protein sequence ID" value="MBS6622239.1"/>
    <property type="molecule type" value="Genomic_DNA"/>
</dbReference>
<organism evidence="8 10">
    <name type="scientific">Faecalibacterium prausnitzii</name>
    <dbReference type="NCBI Taxonomy" id="853"/>
    <lineage>
        <taxon>Bacteria</taxon>
        <taxon>Bacillati</taxon>
        <taxon>Bacillota</taxon>
        <taxon>Clostridia</taxon>
        <taxon>Eubacteriales</taxon>
        <taxon>Oscillospiraceae</taxon>
        <taxon>Faecalibacterium</taxon>
    </lineage>
</organism>
<reference evidence="8 10" key="2">
    <citation type="submission" date="2018-08" db="EMBL/GenBank/DDBJ databases">
        <title>A genome reference for cultivated species of the human gut microbiota.</title>
        <authorList>
            <person name="Zou Y."/>
            <person name="Xue W."/>
            <person name="Luo G."/>
        </authorList>
    </citation>
    <scope>NUCLEOTIDE SEQUENCE [LARGE SCALE GENOMIC DNA]</scope>
    <source>
        <strain evidence="8 10">AF32-8AC</strain>
    </source>
</reference>
<evidence type="ECO:0000313" key="8">
    <source>
        <dbReference type="EMBL" id="RGB93184.1"/>
    </source>
</evidence>
<name>A0A1Q6QDQ7_9FIRM</name>
<feature type="domain" description="YbaK/aminoacyl-tRNA synthetase-associated" evidence="5">
    <location>
        <begin position="37"/>
        <end position="149"/>
    </location>
</feature>
<evidence type="ECO:0000256" key="3">
    <source>
        <dbReference type="ARBA" id="ARBA00023239"/>
    </source>
</evidence>
<keyword evidence="3 4" id="KW-0456">Lyase</keyword>
<dbReference type="PANTHER" id="PTHR30411:SF0">
    <property type="entry name" value="CYS-TRNA(PRO)_CYS-TRNA(CYS) DEACYLASE YBAK"/>
    <property type="match status" value="1"/>
</dbReference>
<evidence type="ECO:0000256" key="2">
    <source>
        <dbReference type="ARBA" id="ARBA00022917"/>
    </source>
</evidence>
<reference evidence="6" key="3">
    <citation type="submission" date="2021-02" db="EMBL/GenBank/DDBJ databases">
        <title>Infant gut strain persistence is associated with maternal origin, phylogeny, and functional potential including surface adhesion and iron acquisition.</title>
        <authorList>
            <person name="Lou Y.C."/>
        </authorList>
    </citation>
    <scope>NUCLEOTIDE SEQUENCE</scope>
    <source>
        <strain evidence="6">L2_039_000G1_dasL2_039_000G1_maxbin2.maxbin.077</strain>
    </source>
</reference>
<dbReference type="Pfam" id="PF04073">
    <property type="entry name" value="tRNA_edit"/>
    <property type="match status" value="1"/>
</dbReference>
<comment type="similarity">
    <text evidence="1 4">Belongs to the prolyl-tRNA editing family. YbaK/EbsC subfamily.</text>
</comment>
<accession>A0A1Q6QDQ7</accession>
<sequence length="160" mass="16999">MGKEAKTNAMRILERAKVAYTAHEYPHEEGVAVDGVTVAASIGEDPACVYKTLVTQGNSKNYFVFVIPVAAELDLKAAARSVGEKSVAMIHVADINKVTGYVRGGCSPVGMKKQYTTVFDESVLSQPKVYVSGGRIGTQVCCAPADLIKAARATTAKIIF</sequence>
<evidence type="ECO:0000313" key="10">
    <source>
        <dbReference type="Proteomes" id="UP000260991"/>
    </source>
</evidence>
<evidence type="ECO:0000313" key="6">
    <source>
        <dbReference type="EMBL" id="MBS6622239.1"/>
    </source>
</evidence>
<reference evidence="7 9" key="1">
    <citation type="submission" date="2018-02" db="EMBL/GenBank/DDBJ databases">
        <title>Complete genome sequencing of Faecalibacterium prausnitzii strains isolated from the human gut.</title>
        <authorList>
            <person name="Fitzgerald B.C."/>
            <person name="Shkoporov A.N."/>
            <person name="Ross P.R."/>
            <person name="Hill C."/>
        </authorList>
    </citation>
    <scope>NUCLEOTIDE SEQUENCE [LARGE SCALE GENOMIC DNA]</scope>
    <source>
        <strain evidence="7 9">APC942/18-1</strain>
    </source>
</reference>